<dbReference type="AlphaFoldDB" id="A0A7R6PNW5"/>
<dbReference type="GO" id="GO:0003824">
    <property type="term" value="F:catalytic activity"/>
    <property type="evidence" value="ECO:0007669"/>
    <property type="project" value="UniProtKB-ARBA"/>
</dbReference>
<dbReference type="Pfam" id="PF08448">
    <property type="entry name" value="PAS_4"/>
    <property type="match status" value="1"/>
</dbReference>
<dbReference type="Pfam" id="PF08447">
    <property type="entry name" value="PAS_3"/>
    <property type="match status" value="2"/>
</dbReference>
<dbReference type="InterPro" id="IPR000160">
    <property type="entry name" value="GGDEF_dom"/>
</dbReference>
<dbReference type="Proteomes" id="UP000595663">
    <property type="component" value="Chromosome"/>
</dbReference>
<evidence type="ECO:0000259" key="6">
    <source>
        <dbReference type="PROSITE" id="PS50887"/>
    </source>
</evidence>
<protein>
    <submittedName>
        <fullName evidence="7">Signal transduction protein</fullName>
    </submittedName>
</protein>
<dbReference type="Gene3D" id="3.30.70.270">
    <property type="match status" value="1"/>
</dbReference>
<dbReference type="FunFam" id="3.30.70.270:FF:000001">
    <property type="entry name" value="Diguanylate cyclase domain protein"/>
    <property type="match status" value="1"/>
</dbReference>
<dbReference type="InterPro" id="IPR029016">
    <property type="entry name" value="GAF-like_dom_sf"/>
</dbReference>
<evidence type="ECO:0000259" key="5">
    <source>
        <dbReference type="PROSITE" id="PS50883"/>
    </source>
</evidence>
<dbReference type="SMART" id="SM00267">
    <property type="entry name" value="GGDEF"/>
    <property type="match status" value="1"/>
</dbReference>
<dbReference type="CDD" id="cd01949">
    <property type="entry name" value="GGDEF"/>
    <property type="match status" value="1"/>
</dbReference>
<dbReference type="Gene3D" id="2.10.70.100">
    <property type="match status" value="1"/>
</dbReference>
<feature type="domain" description="PAS" evidence="3">
    <location>
        <begin position="43"/>
        <end position="107"/>
    </location>
</feature>
<dbReference type="InterPro" id="IPR003018">
    <property type="entry name" value="GAF"/>
</dbReference>
<feature type="domain" description="PAS" evidence="3">
    <location>
        <begin position="163"/>
        <end position="235"/>
    </location>
</feature>
<dbReference type="Pfam" id="PF00990">
    <property type="entry name" value="GGDEF"/>
    <property type="match status" value="1"/>
</dbReference>
<dbReference type="CDD" id="cd01948">
    <property type="entry name" value="EAL"/>
    <property type="match status" value="1"/>
</dbReference>
<dbReference type="SUPFAM" id="SSF141868">
    <property type="entry name" value="EAL domain-like"/>
    <property type="match status" value="1"/>
</dbReference>
<dbReference type="InterPro" id="IPR043128">
    <property type="entry name" value="Rev_trsase/Diguanyl_cyclase"/>
</dbReference>
<organism evidence="7 8">
    <name type="scientific">Amphritea japonica ATCC BAA-1530</name>
    <dbReference type="NCBI Taxonomy" id="1278309"/>
    <lineage>
        <taxon>Bacteria</taxon>
        <taxon>Pseudomonadati</taxon>
        <taxon>Pseudomonadota</taxon>
        <taxon>Gammaproteobacteria</taxon>
        <taxon>Oceanospirillales</taxon>
        <taxon>Oceanospirillaceae</taxon>
        <taxon>Amphritea</taxon>
    </lineage>
</organism>
<feature type="domain" description="PAC" evidence="4">
    <location>
        <begin position="241"/>
        <end position="294"/>
    </location>
</feature>
<accession>A0A7R6PNW5</accession>
<dbReference type="InterPro" id="IPR052155">
    <property type="entry name" value="Biofilm_reg_signaling"/>
</dbReference>
<dbReference type="SMART" id="SM00052">
    <property type="entry name" value="EAL"/>
    <property type="match status" value="1"/>
</dbReference>
<sequence>MGEGSHQVCCNHCMAMGPAAESAELALKQWETFYQEVSLSKLVIEESPDIILIKDWDGRFLLGNRALANLYGTTPSELIGHDDGYFNPNQKQVDFYLESVREVIRSGKVQQIEESSTDHETGETKHYLSVKKPFVGPSGEPRILVIANDITELKLAYQKLEERENRYAYAMNIAGEGIWDWDLQNNTVTHNKRWCEILGLDDESLQHPVEDFIALLHEEDRDAVSDALNLMLSDKTGGENYNHEHRMRRANGDVFWVLDRGDIVERDSNGNPLRVVGAIRDIDERKQFELNISEAKQDLSVLNAQLETTVKERTAELYRNEQRFAVAMRSANDGLWDWDLRTDRVYYSPRWKSMLGYSADELEPSLETWASMVHSDDKENVLQKVQNYLSGEEEEFEVEMRMRHKSGGYVFIRSRAFKILSKSTGEATRLIGTHVDISDKKRSEIFDQRTTNVLEMIAKGNPASEIYDEIAHLYESRHPGLRCSMLELEGDTLLHGGAPSLPKAYCDAVNGLKNGPEVGSCGASTYTGQRVIVENISTDPKWADLKAFALPHGMRCCWSEPIINSTGTVLGAFGMYYNHPALPNDEESEALTSAARLAGIIMEREHNHRRMRELAYKDTVTGLSSRGYFYLTLEELLKLSERNQNQFSLLYLDLDDFKNVNDSLGHDTGDLLLKEVAERLKEACREADFIARLGGDEFCIIIHDVDESYHSVKIAERCLSFISQPIMLAGRKLVPTCSIGIAHYPADGDSLNTLIKAADTALYEAKDLGKNRYSFYESEFTEKAEYRFQVEQHLREAVEQRQITLVYQPQIDIASGEIIGVEALSRWYHPQLGHVSPIDFIKIAEQIGLIKPLTEWILQTVCDQMAVWNSEGFSDIHTAVNISPDHFLDKGLVSLITETLETKGIAFDKLELEVTESTVQTNAQNLSAFERLKDLGISVAIDDFGTGYSSFSSLKHMNVDILKIDKSFIDDILTDEKTQVLVGSMIKMGHNLGYKIIAEGIESHAQLQLLQRLQCDIGQGYLFSKPVTAKEISTILGSSY</sequence>
<dbReference type="SMART" id="SM00086">
    <property type="entry name" value="PAC"/>
    <property type="match status" value="2"/>
</dbReference>
<evidence type="ECO:0000313" key="8">
    <source>
        <dbReference type="Proteomes" id="UP000595663"/>
    </source>
</evidence>
<dbReference type="PROSITE" id="PS50112">
    <property type="entry name" value="PAS"/>
    <property type="match status" value="3"/>
</dbReference>
<dbReference type="CDD" id="cd00130">
    <property type="entry name" value="PAS"/>
    <property type="match status" value="3"/>
</dbReference>
<feature type="domain" description="PAS" evidence="3">
    <location>
        <begin position="320"/>
        <end position="392"/>
    </location>
</feature>
<dbReference type="NCBIfam" id="TIGR00229">
    <property type="entry name" value="sensory_box"/>
    <property type="match status" value="3"/>
</dbReference>
<reference evidence="7 8" key="1">
    <citation type="journal article" date="2008" name="Int. J. Syst. Evol. Microbiol.">
        <title>Amphritea japonica sp. nov. and Amphritea balenae sp. nov., isolated from the sediment adjacent to sperm whale carcasses off Kagoshima, Japan.</title>
        <authorList>
            <person name="Miyazaki M."/>
            <person name="Nogi Y."/>
            <person name="Fujiwara Y."/>
            <person name="Kawato M."/>
            <person name="Nagahama T."/>
            <person name="Kubokawa K."/>
            <person name="Horikoshi K."/>
        </authorList>
    </citation>
    <scope>NUCLEOTIDE SEQUENCE [LARGE SCALE GENOMIC DNA]</scope>
    <source>
        <strain evidence="7 8">ATCC BAA-1530</strain>
    </source>
</reference>
<dbReference type="Gene3D" id="3.20.20.450">
    <property type="entry name" value="EAL domain"/>
    <property type="match status" value="1"/>
</dbReference>
<dbReference type="SUPFAM" id="SSF55073">
    <property type="entry name" value="Nucleotide cyclase"/>
    <property type="match status" value="1"/>
</dbReference>
<dbReference type="InterPro" id="IPR001610">
    <property type="entry name" value="PAC"/>
</dbReference>
<dbReference type="InterPro" id="IPR001633">
    <property type="entry name" value="EAL_dom"/>
</dbReference>
<keyword evidence="2" id="KW-0175">Coiled coil</keyword>
<dbReference type="KEGG" id="ajp:AMJAP_3170"/>
<feature type="domain" description="GGDEF" evidence="6">
    <location>
        <begin position="645"/>
        <end position="778"/>
    </location>
</feature>
<dbReference type="EMBL" id="AP014545">
    <property type="protein sequence ID" value="BBB27755.1"/>
    <property type="molecule type" value="Genomic_DNA"/>
</dbReference>
<feature type="domain" description="PAC" evidence="4">
    <location>
        <begin position="396"/>
        <end position="449"/>
    </location>
</feature>
<dbReference type="Pfam" id="PF13185">
    <property type="entry name" value="GAF_2"/>
    <property type="match status" value="1"/>
</dbReference>
<dbReference type="InterPro" id="IPR029787">
    <property type="entry name" value="Nucleotide_cyclase"/>
</dbReference>
<evidence type="ECO:0000256" key="2">
    <source>
        <dbReference type="SAM" id="Coils"/>
    </source>
</evidence>
<dbReference type="Gene3D" id="3.30.450.40">
    <property type="match status" value="1"/>
</dbReference>
<dbReference type="PROSITE" id="PS50113">
    <property type="entry name" value="PAC"/>
    <property type="match status" value="2"/>
</dbReference>
<dbReference type="Gene3D" id="3.30.450.20">
    <property type="entry name" value="PAS domain"/>
    <property type="match status" value="3"/>
</dbReference>
<dbReference type="PROSITE" id="PS50883">
    <property type="entry name" value="EAL"/>
    <property type="match status" value="1"/>
</dbReference>
<evidence type="ECO:0000259" key="3">
    <source>
        <dbReference type="PROSITE" id="PS50112"/>
    </source>
</evidence>
<dbReference type="SUPFAM" id="SSF55781">
    <property type="entry name" value="GAF domain-like"/>
    <property type="match status" value="1"/>
</dbReference>
<name>A0A7R6PNW5_9GAMM</name>
<dbReference type="InterPro" id="IPR013655">
    <property type="entry name" value="PAS_fold_3"/>
</dbReference>
<dbReference type="SUPFAM" id="SSF55785">
    <property type="entry name" value="PYP-like sensor domain (PAS domain)"/>
    <property type="match status" value="3"/>
</dbReference>
<evidence type="ECO:0000256" key="1">
    <source>
        <dbReference type="ARBA" id="ARBA00001946"/>
    </source>
</evidence>
<feature type="domain" description="EAL" evidence="5">
    <location>
        <begin position="787"/>
        <end position="1040"/>
    </location>
</feature>
<dbReference type="InterPro" id="IPR035919">
    <property type="entry name" value="EAL_sf"/>
</dbReference>
<keyword evidence="8" id="KW-1185">Reference proteome</keyword>
<dbReference type="NCBIfam" id="TIGR00254">
    <property type="entry name" value="GGDEF"/>
    <property type="match status" value="1"/>
</dbReference>
<feature type="coiled-coil region" evidence="2">
    <location>
        <begin position="285"/>
        <end position="312"/>
    </location>
</feature>
<dbReference type="PANTHER" id="PTHR44757:SF2">
    <property type="entry name" value="BIOFILM ARCHITECTURE MAINTENANCE PROTEIN MBAA"/>
    <property type="match status" value="1"/>
</dbReference>
<dbReference type="PROSITE" id="PS50887">
    <property type="entry name" value="GGDEF"/>
    <property type="match status" value="1"/>
</dbReference>
<comment type="cofactor">
    <cofactor evidence="1">
        <name>Mg(2+)</name>
        <dbReference type="ChEBI" id="CHEBI:18420"/>
    </cofactor>
</comment>
<dbReference type="InterPro" id="IPR013656">
    <property type="entry name" value="PAS_4"/>
</dbReference>
<dbReference type="InterPro" id="IPR000014">
    <property type="entry name" value="PAS"/>
</dbReference>
<dbReference type="InterPro" id="IPR035965">
    <property type="entry name" value="PAS-like_dom_sf"/>
</dbReference>
<dbReference type="SMART" id="SM00091">
    <property type="entry name" value="PAS"/>
    <property type="match status" value="3"/>
</dbReference>
<gene>
    <name evidence="7" type="ORF">AMJAP_3170</name>
</gene>
<dbReference type="Pfam" id="PF00563">
    <property type="entry name" value="EAL"/>
    <property type="match status" value="1"/>
</dbReference>
<proteinExistence type="predicted"/>
<dbReference type="InterPro" id="IPR000700">
    <property type="entry name" value="PAS-assoc_C"/>
</dbReference>
<evidence type="ECO:0000259" key="4">
    <source>
        <dbReference type="PROSITE" id="PS50113"/>
    </source>
</evidence>
<evidence type="ECO:0000313" key="7">
    <source>
        <dbReference type="EMBL" id="BBB27755.1"/>
    </source>
</evidence>
<dbReference type="PANTHER" id="PTHR44757">
    <property type="entry name" value="DIGUANYLATE CYCLASE DGCP"/>
    <property type="match status" value="1"/>
</dbReference>